<proteinExistence type="predicted"/>
<evidence type="ECO:0000313" key="6">
    <source>
        <dbReference type="Proteomes" id="UP000623678"/>
    </source>
</evidence>
<keyword evidence="2" id="KW-0732">Signal</keyword>
<keyword evidence="6" id="KW-1185">Reference proteome</keyword>
<dbReference type="EMBL" id="JACRTD010000003">
    <property type="protein sequence ID" value="MBC8585091.1"/>
    <property type="molecule type" value="Genomic_DNA"/>
</dbReference>
<feature type="domain" description="4-O-methyl-glucuronoyl methylesterase-like" evidence="4">
    <location>
        <begin position="169"/>
        <end position="314"/>
    </location>
</feature>
<dbReference type="Pfam" id="PF22244">
    <property type="entry name" value="GCE_fung"/>
    <property type="match status" value="1"/>
</dbReference>
<dbReference type="Proteomes" id="UP000623678">
    <property type="component" value="Unassembled WGS sequence"/>
</dbReference>
<protein>
    <recommendedName>
        <fullName evidence="4">4-O-methyl-glucuronoyl methylesterase-like domain-containing protein</fullName>
    </recommendedName>
</protein>
<dbReference type="SUPFAM" id="SSF53474">
    <property type="entry name" value="alpha/beta-Hydrolases"/>
    <property type="match status" value="1"/>
</dbReference>
<evidence type="ECO:0000313" key="5">
    <source>
        <dbReference type="EMBL" id="MBC8585091.1"/>
    </source>
</evidence>
<reference evidence="5" key="1">
    <citation type="submission" date="2020-08" db="EMBL/GenBank/DDBJ databases">
        <title>Genome public.</title>
        <authorList>
            <person name="Liu C."/>
            <person name="Sun Q."/>
        </authorList>
    </citation>
    <scope>NUCLEOTIDE SEQUENCE</scope>
    <source>
        <strain evidence="5">NSJ-64</strain>
    </source>
</reference>
<name>A0A926IHA8_9FIRM</name>
<dbReference type="RefSeq" id="WP_262394870.1">
    <property type="nucleotide sequence ID" value="NZ_JACRTD010000003.1"/>
</dbReference>
<comment type="caution">
    <text evidence="5">The sequence shown here is derived from an EMBL/GenBank/DDBJ whole genome shotgun (WGS) entry which is preliminary data.</text>
</comment>
<keyword evidence="1" id="KW-0719">Serine esterase</keyword>
<dbReference type="GO" id="GO:0052689">
    <property type="term" value="F:carboxylic ester hydrolase activity"/>
    <property type="evidence" value="ECO:0007669"/>
    <property type="project" value="UniProtKB-KW"/>
</dbReference>
<organism evidence="5 6">
    <name type="scientific">Youxingia wuxianensis</name>
    <dbReference type="NCBI Taxonomy" id="2763678"/>
    <lineage>
        <taxon>Bacteria</taxon>
        <taxon>Bacillati</taxon>
        <taxon>Bacillota</taxon>
        <taxon>Clostridia</taxon>
        <taxon>Eubacteriales</taxon>
        <taxon>Oscillospiraceae</taxon>
        <taxon>Youxingia</taxon>
    </lineage>
</organism>
<evidence type="ECO:0000256" key="2">
    <source>
        <dbReference type="ARBA" id="ARBA00022729"/>
    </source>
</evidence>
<sequence length="366" mass="41257">MALPELLTALDGHRITTAKEWEEIRRPEIMKIISENLFGYTPQHKPDRVLTTILEEDNASCGGKNNYRKVRSTYWWGKKSCDVVANIYVPKNISHKVPAMMMVDPFLGELHRCEEPPYLYSFFPPDFITDRGYAAVQVVASITSPDDRVRYKEGVLSAMPPAQNKPEGTTWGCIGAWAWATSRVLDYLMDCDDIDGTKVAVSGCSRAGKTALWCGAQDERIAVVMSNVSGTGGAAIIRGKVGEHISDIVANYPFWFCPNYQTYAQRVEDFPMDHHFLMAMAAPRPGYLASASEDIWADIDAEYLACTLGSEAYKLYDKPIALPEIRPESDKQVIDGYFGYHLRPGGHDLTPYDWKRYMDFCDKFLK</sequence>
<dbReference type="Gene3D" id="3.40.50.1820">
    <property type="entry name" value="alpha/beta hydrolase"/>
    <property type="match status" value="1"/>
</dbReference>
<evidence type="ECO:0000259" key="4">
    <source>
        <dbReference type="Pfam" id="PF22244"/>
    </source>
</evidence>
<dbReference type="AlphaFoldDB" id="A0A926IHA8"/>
<evidence type="ECO:0000256" key="3">
    <source>
        <dbReference type="ARBA" id="ARBA00022801"/>
    </source>
</evidence>
<dbReference type="InterPro" id="IPR054579">
    <property type="entry name" value="GCE-like_dom"/>
</dbReference>
<accession>A0A926IHA8</accession>
<evidence type="ECO:0000256" key="1">
    <source>
        <dbReference type="ARBA" id="ARBA00022487"/>
    </source>
</evidence>
<keyword evidence="3" id="KW-0378">Hydrolase</keyword>
<gene>
    <name evidence="5" type="ORF">H8705_05790</name>
</gene>
<dbReference type="InterPro" id="IPR029058">
    <property type="entry name" value="AB_hydrolase_fold"/>
</dbReference>